<feature type="domain" description="Nif11" evidence="1">
    <location>
        <begin position="7"/>
        <end position="51"/>
    </location>
</feature>
<keyword evidence="3" id="KW-1185">Reference proteome</keyword>
<dbReference type="AlphaFoldDB" id="A0A1U7NA88"/>
<comment type="caution">
    <text evidence="2">The sequence shown here is derived from an EMBL/GenBank/DDBJ whole genome shotgun (WGS) entry which is preliminary data.</text>
</comment>
<evidence type="ECO:0000259" key="1">
    <source>
        <dbReference type="Pfam" id="PF07862"/>
    </source>
</evidence>
<dbReference type="Pfam" id="PF07862">
    <property type="entry name" value="Nif11"/>
    <property type="match status" value="1"/>
</dbReference>
<organism evidence="2 3">
    <name type="scientific">Moorena bouillonii PNG</name>
    <dbReference type="NCBI Taxonomy" id="568701"/>
    <lineage>
        <taxon>Bacteria</taxon>
        <taxon>Bacillati</taxon>
        <taxon>Cyanobacteriota</taxon>
        <taxon>Cyanophyceae</taxon>
        <taxon>Coleofasciculales</taxon>
        <taxon>Coleofasciculaceae</taxon>
        <taxon>Moorena</taxon>
    </lineage>
</organism>
<reference evidence="2 3" key="1">
    <citation type="submission" date="2016-10" db="EMBL/GenBank/DDBJ databases">
        <title>Comparative genomics uncovers the prolific and rare metabolic potential of the cyanobacterial genus Moorea.</title>
        <authorList>
            <person name="Leao T."/>
            <person name="Castelao G."/>
            <person name="Korobeynikov A."/>
            <person name="Monroe E.A."/>
            <person name="Podell S."/>
            <person name="Glukhov E."/>
            <person name="Allen E."/>
            <person name="Gerwick W.H."/>
            <person name="Gerwick L."/>
        </authorList>
    </citation>
    <scope>NUCLEOTIDE SEQUENCE [LARGE SCALE GENOMIC DNA]</scope>
    <source>
        <strain evidence="2 3">PNG5-198</strain>
    </source>
</reference>
<sequence>MSTIYTETVAQFFHAISQQEDLKQQLIATRNPEEVVKVAQDYDFKFTVADWQQFIQGHHSSQPTSDTLKNETIELDVTEEQLDAWWKFAWETGDINLIAWVYDKRDAINWVQLLDEFKVIKKDDQSNQNIQQKLTKLMLWMVGDMIAGFLTCLIS</sequence>
<proteinExistence type="predicted"/>
<name>A0A1U7NA88_9CYAN</name>
<evidence type="ECO:0000313" key="2">
    <source>
        <dbReference type="EMBL" id="OLT62870.1"/>
    </source>
</evidence>
<dbReference type="Proteomes" id="UP000186657">
    <property type="component" value="Unassembled WGS sequence"/>
</dbReference>
<dbReference type="EMBL" id="MKZS01000001">
    <property type="protein sequence ID" value="OLT62870.1"/>
    <property type="molecule type" value="Genomic_DNA"/>
</dbReference>
<accession>A0A1U7NA88</accession>
<dbReference type="InterPro" id="IPR012903">
    <property type="entry name" value="Nif11"/>
</dbReference>
<protein>
    <recommendedName>
        <fullName evidence="1">Nif11 domain-containing protein</fullName>
    </recommendedName>
</protein>
<dbReference type="RefSeq" id="WP_075905335.1">
    <property type="nucleotide sequence ID" value="NZ_MKZS01000001.1"/>
</dbReference>
<evidence type="ECO:0000313" key="3">
    <source>
        <dbReference type="Proteomes" id="UP000186657"/>
    </source>
</evidence>
<gene>
    <name evidence="2" type="ORF">BJP37_31375</name>
</gene>